<evidence type="ECO:0008006" key="4">
    <source>
        <dbReference type="Google" id="ProtNLM"/>
    </source>
</evidence>
<organism evidence="2 3">
    <name type="scientific">Ralstonia phage RS-PI-1</name>
    <dbReference type="NCBI Taxonomy" id="1958965"/>
    <lineage>
        <taxon>Viruses</taxon>
        <taxon>Duplodnaviria</taxon>
        <taxon>Heunggongvirae</taxon>
        <taxon>Uroviricota</taxon>
        <taxon>Caudoviricetes</taxon>
        <taxon>Autographivirales</taxon>
        <taxon>Autonotataviridae</taxon>
        <taxon>Ampunavirus</taxon>
        <taxon>Ampunavirus RSPI1</taxon>
    </lineage>
</organism>
<proteinExistence type="predicted"/>
<dbReference type="GeneID" id="54979890"/>
<dbReference type="RefSeq" id="YP_009789743.1">
    <property type="nucleotide sequence ID" value="NC_047816.1"/>
</dbReference>
<protein>
    <recommendedName>
        <fullName evidence="4">I-spanin</fullName>
    </recommendedName>
</protein>
<evidence type="ECO:0000256" key="1">
    <source>
        <dbReference type="SAM" id="MobiDB-lite"/>
    </source>
</evidence>
<accession>A0A1S6L1A4</accession>
<evidence type="ECO:0000313" key="2">
    <source>
        <dbReference type="EMBL" id="AQT27766.1"/>
    </source>
</evidence>
<reference evidence="2 3" key="1">
    <citation type="submission" date="2017-01" db="EMBL/GenBank/DDBJ databases">
        <title>Isolation and complete genomic analysis of a novel lytic bacteriophage infecting the Ralstonia solanacearum.</title>
        <authorList>
            <person name="Su J."/>
            <person name="Sun H."/>
            <person name="Liu J."/>
            <person name="Guo Z."/>
            <person name="Fan G."/>
            <person name="Gu G."/>
            <person name="Wang G."/>
        </authorList>
    </citation>
    <scope>NUCLEOTIDE SEQUENCE [LARGE SCALE GENOMIC DNA]</scope>
</reference>
<name>A0A1S6L1A4_9CAUD</name>
<dbReference type="Proteomes" id="UP000224348">
    <property type="component" value="Segment"/>
</dbReference>
<keyword evidence="3" id="KW-1185">Reference proteome</keyword>
<dbReference type="KEGG" id="vg:54979890"/>
<evidence type="ECO:0000313" key="3">
    <source>
        <dbReference type="Proteomes" id="UP000224348"/>
    </source>
</evidence>
<dbReference type="EMBL" id="KY464836">
    <property type="protein sequence ID" value="AQT27766.1"/>
    <property type="molecule type" value="Genomic_DNA"/>
</dbReference>
<feature type="region of interest" description="Disordered" evidence="1">
    <location>
        <begin position="72"/>
        <end position="123"/>
    </location>
</feature>
<sequence>MTLLTKILAAAVTVLALLALALGSYGWFEHSRNADLELKLSDEQAKTAALAQSLAASQAAFDAYLTASKKTQERASTNQKKVNDALAGNPDWTRSPVPDDVFDSLYGNRPGTAPRPASGVPAR</sequence>